<evidence type="ECO:0000313" key="1">
    <source>
        <dbReference type="EMBL" id="CAG8851225.1"/>
    </source>
</evidence>
<reference evidence="1 2" key="1">
    <citation type="submission" date="2021-06" db="EMBL/GenBank/DDBJ databases">
        <authorList>
            <person name="Kallberg Y."/>
            <person name="Tangrot J."/>
            <person name="Rosling A."/>
        </authorList>
    </citation>
    <scope>NUCLEOTIDE SEQUENCE [LARGE SCALE GENOMIC DNA]</scope>
    <source>
        <strain evidence="1 2">120-4 pot B 10/14</strain>
    </source>
</reference>
<comment type="caution">
    <text evidence="1">The sequence shown here is derived from an EMBL/GenBank/DDBJ whole genome shotgun (WGS) entry which is preliminary data.</text>
</comment>
<evidence type="ECO:0000313" key="2">
    <source>
        <dbReference type="Proteomes" id="UP000789901"/>
    </source>
</evidence>
<accession>A0ABN7XBH2</accession>
<keyword evidence="2" id="KW-1185">Reference proteome</keyword>
<proteinExistence type="predicted"/>
<feature type="non-terminal residue" evidence="1">
    <location>
        <position position="98"/>
    </location>
</feature>
<dbReference type="EMBL" id="CAJVQB010104978">
    <property type="protein sequence ID" value="CAG8851225.1"/>
    <property type="molecule type" value="Genomic_DNA"/>
</dbReference>
<name>A0ABN7XBH2_GIGMA</name>
<dbReference type="Proteomes" id="UP000789901">
    <property type="component" value="Unassembled WGS sequence"/>
</dbReference>
<gene>
    <name evidence="1" type="ORF">GMARGA_LOCUS40622</name>
</gene>
<organism evidence="1 2">
    <name type="scientific">Gigaspora margarita</name>
    <dbReference type="NCBI Taxonomy" id="4874"/>
    <lineage>
        <taxon>Eukaryota</taxon>
        <taxon>Fungi</taxon>
        <taxon>Fungi incertae sedis</taxon>
        <taxon>Mucoromycota</taxon>
        <taxon>Glomeromycotina</taxon>
        <taxon>Glomeromycetes</taxon>
        <taxon>Diversisporales</taxon>
        <taxon>Gigasporaceae</taxon>
        <taxon>Gigaspora</taxon>
    </lineage>
</organism>
<sequence length="98" mass="11087">MSIKEFFDKLITGEISPECNIPISPFEIIERIELSQALGTTAIQASPNCEIIESTKTFGVNIHYYLQHSTIITSHSAPRQNAFELLMQSQKDQKYLPT</sequence>
<protein>
    <submittedName>
        <fullName evidence="1">2507_t:CDS:1</fullName>
    </submittedName>
</protein>